<dbReference type="InterPro" id="IPR024385">
    <property type="entry name" value="DUF3854"/>
</dbReference>
<evidence type="ECO:0000259" key="1">
    <source>
        <dbReference type="Pfam" id="PF12965"/>
    </source>
</evidence>
<dbReference type="PROSITE" id="PS51257">
    <property type="entry name" value="PROKAR_LIPOPROTEIN"/>
    <property type="match status" value="1"/>
</dbReference>
<dbReference type="Pfam" id="PF12965">
    <property type="entry name" value="DUF3854"/>
    <property type="match status" value="1"/>
</dbReference>
<accession>A0A165NX55</accession>
<feature type="domain" description="DUF3854" evidence="1">
    <location>
        <begin position="357"/>
        <end position="410"/>
    </location>
</feature>
<dbReference type="EMBL" id="LRFC01000006">
    <property type="protein sequence ID" value="KZE68013.1"/>
    <property type="molecule type" value="Genomic_DNA"/>
</dbReference>
<protein>
    <recommendedName>
        <fullName evidence="1">DUF3854 domain-containing protein</fullName>
    </recommendedName>
</protein>
<reference evidence="3" key="1">
    <citation type="submission" date="2016-01" db="EMBL/GenBank/DDBJ databases">
        <title>Draft genome of Chromobacterium sp. F49.</title>
        <authorList>
            <person name="Hong K.W."/>
        </authorList>
    </citation>
    <scope>NUCLEOTIDE SEQUENCE [LARGE SCALE GENOMIC DNA]</scope>
    <source>
        <strain evidence="3">P7IIIA</strain>
    </source>
</reference>
<proteinExistence type="predicted"/>
<dbReference type="Proteomes" id="UP000076567">
    <property type="component" value="Unassembled WGS sequence"/>
</dbReference>
<dbReference type="AlphaFoldDB" id="A0A165NX55"/>
<gene>
    <name evidence="2" type="ORF">AWM68_17735</name>
</gene>
<evidence type="ECO:0000313" key="2">
    <source>
        <dbReference type="EMBL" id="KZE68013.1"/>
    </source>
</evidence>
<keyword evidence="3" id="KW-1185">Reference proteome</keyword>
<comment type="caution">
    <text evidence="2">The sequence shown here is derived from an EMBL/GenBank/DDBJ whole genome shotgun (WGS) entry which is preliminary data.</text>
</comment>
<name>A0A165NX55_9BACL</name>
<organism evidence="2 3">
    <name type="scientific">Fictibacillus phosphorivorans</name>
    <dbReference type="NCBI Taxonomy" id="1221500"/>
    <lineage>
        <taxon>Bacteria</taxon>
        <taxon>Bacillati</taxon>
        <taxon>Bacillota</taxon>
        <taxon>Bacilli</taxon>
        <taxon>Bacillales</taxon>
        <taxon>Fictibacillaceae</taxon>
        <taxon>Fictibacillus</taxon>
    </lineage>
</organism>
<evidence type="ECO:0000313" key="3">
    <source>
        <dbReference type="Proteomes" id="UP000076567"/>
    </source>
</evidence>
<sequence length="420" mass="48203">MQMNLMRKTKLKGWYEYYRTPCIICGSTGACMIHKDGNAVVCIRIESDKSFSKNSALPSYLHKLTGDKKQKIDETEVPEYECNQKQNAHNLNEAYGVFLDCLELNEEHYQHLTSDERQLSDQQVAIREYRSFPEKPWEVTRMMKEELDCDGFTGIPGFYLKDNKYWTIAGANGILIPFRNHYNQVVGFQYRIDKPLNVVDVKVRKQGLKARVKEQPNLVQVTYDGEIIFEERMELTKEFVTIKHEEDIMGWVRLAKGNRYYWLSSANKPEGTGSGDPAPIHISVPTSKLKDWKPGTVHKAKTVWLSEGPLKCDIAADCIEKLYDPLEIEEIGETFLALPGVGAWRLAIPIMKEMGVEQVNLCFDADAVSNRHVKSHLMECAKELKQQGFRGNLILWSEKDGKGIDDVFLNSKIPHIKKMF</sequence>
<dbReference type="OrthoDB" id="2665710at2"/>